<dbReference type="SUPFAM" id="SSF48452">
    <property type="entry name" value="TPR-like"/>
    <property type="match status" value="1"/>
</dbReference>
<evidence type="ECO:0000256" key="1">
    <source>
        <dbReference type="ARBA" id="ARBA00022729"/>
    </source>
</evidence>
<accession>A0A3B1BR28</accession>
<protein>
    <submittedName>
        <fullName evidence="7">Outer membrane beta-barrel assembly protein BamD</fullName>
    </submittedName>
</protein>
<name>A0A3B1BR28_9ZZZZ</name>
<evidence type="ECO:0000313" key="7">
    <source>
        <dbReference type="EMBL" id="VAX13110.1"/>
    </source>
</evidence>
<keyword evidence="2" id="KW-0472">Membrane</keyword>
<sequence length="263" mass="31037">MLRLLPVLVLLLFLSACATVEDEDPTAGQTAAEIYHDAHEYLNDGEYESAIQYFQRLESRFPYGPYAEQAQLEIAYTYYKSQEYESSILAAERFIKLHPDHRSVDYAYYLRGLARYDGEQSFMSRWFNQDLTERDPRSMREAFHYFSELVRRFPDSRYDRDAIQRMRQLREGLAKYELHVANYYIRRSAFVAAAKRAQYVVKNYQGTLAVPEALAIMVKSYSELGLPKLAQDSKRVLKMNYPEYQEQATRKTGGWLSYFDWMK</sequence>
<evidence type="ECO:0000256" key="5">
    <source>
        <dbReference type="ARBA" id="ARBA00023288"/>
    </source>
</evidence>
<dbReference type="PROSITE" id="PS51257">
    <property type="entry name" value="PROKAR_LIPOPROTEIN"/>
    <property type="match status" value="1"/>
</dbReference>
<dbReference type="PANTHER" id="PTHR37423:SF1">
    <property type="entry name" value="OUTER MEMBRANE PROTEIN ASSEMBLY FACTOR BAMD"/>
    <property type="match status" value="1"/>
</dbReference>
<keyword evidence="3" id="KW-0564">Palmitate</keyword>
<proteinExistence type="inferred from homology"/>
<dbReference type="InterPro" id="IPR039565">
    <property type="entry name" value="BamD-like"/>
</dbReference>
<reference evidence="7" key="1">
    <citation type="submission" date="2018-06" db="EMBL/GenBank/DDBJ databases">
        <authorList>
            <person name="Zhirakovskaya E."/>
        </authorList>
    </citation>
    <scope>NUCLEOTIDE SEQUENCE</scope>
</reference>
<dbReference type="InterPro" id="IPR011990">
    <property type="entry name" value="TPR-like_helical_dom_sf"/>
</dbReference>
<evidence type="ECO:0000256" key="3">
    <source>
        <dbReference type="ARBA" id="ARBA00023139"/>
    </source>
</evidence>
<evidence type="ECO:0000256" key="4">
    <source>
        <dbReference type="ARBA" id="ARBA00023237"/>
    </source>
</evidence>
<organism evidence="7">
    <name type="scientific">hydrothermal vent metagenome</name>
    <dbReference type="NCBI Taxonomy" id="652676"/>
    <lineage>
        <taxon>unclassified sequences</taxon>
        <taxon>metagenomes</taxon>
        <taxon>ecological metagenomes</taxon>
    </lineage>
</organism>
<dbReference type="CDD" id="cd15830">
    <property type="entry name" value="BamD"/>
    <property type="match status" value="1"/>
</dbReference>
<dbReference type="EMBL" id="UOFZ01000097">
    <property type="protein sequence ID" value="VAX13110.1"/>
    <property type="molecule type" value="Genomic_DNA"/>
</dbReference>
<evidence type="ECO:0000256" key="2">
    <source>
        <dbReference type="ARBA" id="ARBA00023136"/>
    </source>
</evidence>
<dbReference type="AlphaFoldDB" id="A0A3B1BR28"/>
<dbReference type="GO" id="GO:1990063">
    <property type="term" value="C:Bam protein complex"/>
    <property type="evidence" value="ECO:0007669"/>
    <property type="project" value="TreeGrafter"/>
</dbReference>
<dbReference type="InterPro" id="IPR017689">
    <property type="entry name" value="BamD"/>
</dbReference>
<feature type="domain" description="Outer membrane lipoprotein BamD-like" evidence="6">
    <location>
        <begin position="30"/>
        <end position="234"/>
    </location>
</feature>
<dbReference type="Gene3D" id="1.25.40.10">
    <property type="entry name" value="Tetratricopeptide repeat domain"/>
    <property type="match status" value="1"/>
</dbReference>
<dbReference type="GO" id="GO:0051205">
    <property type="term" value="P:protein insertion into membrane"/>
    <property type="evidence" value="ECO:0007669"/>
    <property type="project" value="TreeGrafter"/>
</dbReference>
<dbReference type="Pfam" id="PF13525">
    <property type="entry name" value="YfiO"/>
    <property type="match status" value="1"/>
</dbReference>
<gene>
    <name evidence="7" type="ORF">MNBD_GAMMA24-1917</name>
</gene>
<keyword evidence="1" id="KW-0732">Signal</keyword>
<dbReference type="PANTHER" id="PTHR37423">
    <property type="entry name" value="SOLUBLE LYTIC MUREIN TRANSGLYCOSYLASE-RELATED"/>
    <property type="match status" value="1"/>
</dbReference>
<dbReference type="InterPro" id="IPR019734">
    <property type="entry name" value="TPR_rpt"/>
</dbReference>
<keyword evidence="5" id="KW-0449">Lipoprotein</keyword>
<dbReference type="PROSITE" id="PS50005">
    <property type="entry name" value="TPR"/>
    <property type="match status" value="1"/>
</dbReference>
<dbReference type="NCBIfam" id="TIGR03302">
    <property type="entry name" value="OM_YfiO"/>
    <property type="match status" value="1"/>
</dbReference>
<dbReference type="HAMAP" id="MF_00922">
    <property type="entry name" value="OM_assembly_BamD"/>
    <property type="match status" value="1"/>
</dbReference>
<evidence type="ECO:0000259" key="6">
    <source>
        <dbReference type="Pfam" id="PF13525"/>
    </source>
</evidence>
<keyword evidence="4" id="KW-0998">Cell outer membrane</keyword>